<keyword evidence="3" id="KW-0805">Transcription regulation</keyword>
<evidence type="ECO:0000313" key="9">
    <source>
        <dbReference type="EMBL" id="KAL3622202.1"/>
    </source>
</evidence>
<keyword evidence="10" id="KW-1185">Reference proteome</keyword>
<evidence type="ECO:0000313" key="10">
    <source>
        <dbReference type="Proteomes" id="UP001632038"/>
    </source>
</evidence>
<dbReference type="InterPro" id="IPR036955">
    <property type="entry name" value="AP2/ERF_dom_sf"/>
</dbReference>
<keyword evidence="4" id="KW-0238">DNA-binding</keyword>
<feature type="domain" description="AP2/ERF" evidence="8">
    <location>
        <begin position="106"/>
        <end position="163"/>
    </location>
</feature>
<keyword evidence="5" id="KW-0804">Transcription</keyword>
<dbReference type="GO" id="GO:0006952">
    <property type="term" value="P:defense response"/>
    <property type="evidence" value="ECO:0007669"/>
    <property type="project" value="UniProtKB-KW"/>
</dbReference>
<sequence length="297" mass="33432">MHLRNSQPIKYSVHKTVTTKLIPPPRLKNQTAAAQTPRLVRISVTDGDATESSGDECQNANVRRVRKHVSEIRFEKEEKFPAKKSVQERNTQSKKKAVTAERSEKKYRGVRRRPWGKYSAEIRDPGRRTRIWLGTFATAEEAAVEYDRAAIEIRGPNATTNIISPPQRAPPTAAIPISGDESCREESRENMSSPTSVLTLKERVNGKNDDVADQNEQLGQKSSSFVMTGDDVDLLTDDCLPLDQCFLNDYFDFRSPAPLIYNEINLPDVVLGDDLFELGDDFGSMTWDISDFLVDQV</sequence>
<dbReference type="InterPro" id="IPR016177">
    <property type="entry name" value="DNA-bd_dom_sf"/>
</dbReference>
<dbReference type="Proteomes" id="UP001632038">
    <property type="component" value="Unassembled WGS sequence"/>
</dbReference>
<keyword evidence="6" id="KW-0539">Nucleus</keyword>
<dbReference type="GO" id="GO:0005634">
    <property type="term" value="C:nucleus"/>
    <property type="evidence" value="ECO:0007669"/>
    <property type="project" value="UniProtKB-SubCell"/>
</dbReference>
<dbReference type="FunFam" id="3.30.730.10:FF:000001">
    <property type="entry name" value="Ethylene-responsive transcription factor 2"/>
    <property type="match status" value="1"/>
</dbReference>
<protein>
    <recommendedName>
        <fullName evidence="8">AP2/ERF domain-containing protein</fullName>
    </recommendedName>
</protein>
<dbReference type="SUPFAM" id="SSF54171">
    <property type="entry name" value="DNA-binding domain"/>
    <property type="match status" value="1"/>
</dbReference>
<dbReference type="PROSITE" id="PS51032">
    <property type="entry name" value="AP2_ERF"/>
    <property type="match status" value="1"/>
</dbReference>
<dbReference type="PANTHER" id="PTHR31194:SF140">
    <property type="entry name" value="ETHYLENE-RESPONSIVE TRANSCRIPTION FACTOR CRF2"/>
    <property type="match status" value="1"/>
</dbReference>
<gene>
    <name evidence="9" type="ORF">CASFOL_033613</name>
</gene>
<comment type="caution">
    <text evidence="9">The sequence shown here is derived from an EMBL/GenBank/DDBJ whole genome shotgun (WGS) entry which is preliminary data.</text>
</comment>
<evidence type="ECO:0000256" key="3">
    <source>
        <dbReference type="ARBA" id="ARBA00023015"/>
    </source>
</evidence>
<feature type="region of interest" description="Disordered" evidence="7">
    <location>
        <begin position="79"/>
        <end position="105"/>
    </location>
</feature>
<dbReference type="SMART" id="SM00380">
    <property type="entry name" value="AP2"/>
    <property type="match status" value="1"/>
</dbReference>
<dbReference type="AlphaFoldDB" id="A0ABD3C002"/>
<evidence type="ECO:0000256" key="6">
    <source>
        <dbReference type="ARBA" id="ARBA00023242"/>
    </source>
</evidence>
<evidence type="ECO:0000256" key="7">
    <source>
        <dbReference type="SAM" id="MobiDB-lite"/>
    </source>
</evidence>
<reference evidence="10" key="1">
    <citation type="journal article" date="2024" name="IScience">
        <title>Strigolactones Initiate the Formation of Haustorium-like Structures in Castilleja.</title>
        <authorList>
            <person name="Buerger M."/>
            <person name="Peterson D."/>
            <person name="Chory J."/>
        </authorList>
    </citation>
    <scope>NUCLEOTIDE SEQUENCE [LARGE SCALE GENOMIC DNA]</scope>
</reference>
<evidence type="ECO:0000256" key="2">
    <source>
        <dbReference type="ARBA" id="ARBA00022821"/>
    </source>
</evidence>
<name>A0ABD3C002_9LAMI</name>
<dbReference type="InterPro" id="IPR001471">
    <property type="entry name" value="AP2/ERF_dom"/>
</dbReference>
<organism evidence="9 10">
    <name type="scientific">Castilleja foliolosa</name>
    <dbReference type="NCBI Taxonomy" id="1961234"/>
    <lineage>
        <taxon>Eukaryota</taxon>
        <taxon>Viridiplantae</taxon>
        <taxon>Streptophyta</taxon>
        <taxon>Embryophyta</taxon>
        <taxon>Tracheophyta</taxon>
        <taxon>Spermatophyta</taxon>
        <taxon>Magnoliopsida</taxon>
        <taxon>eudicotyledons</taxon>
        <taxon>Gunneridae</taxon>
        <taxon>Pentapetalae</taxon>
        <taxon>asterids</taxon>
        <taxon>lamiids</taxon>
        <taxon>Lamiales</taxon>
        <taxon>Orobanchaceae</taxon>
        <taxon>Pedicularideae</taxon>
        <taxon>Castillejinae</taxon>
        <taxon>Castilleja</taxon>
    </lineage>
</organism>
<dbReference type="GO" id="GO:0003677">
    <property type="term" value="F:DNA binding"/>
    <property type="evidence" value="ECO:0007669"/>
    <property type="project" value="UniProtKB-KW"/>
</dbReference>
<dbReference type="CDD" id="cd00018">
    <property type="entry name" value="AP2"/>
    <property type="match status" value="1"/>
</dbReference>
<dbReference type="PANTHER" id="PTHR31194">
    <property type="entry name" value="SHN SHINE , DNA BINDING / TRANSCRIPTION FACTOR"/>
    <property type="match status" value="1"/>
</dbReference>
<dbReference type="Gene3D" id="3.30.730.10">
    <property type="entry name" value="AP2/ERF domain"/>
    <property type="match status" value="1"/>
</dbReference>
<keyword evidence="2" id="KW-0611">Plant defense</keyword>
<evidence type="ECO:0000259" key="8">
    <source>
        <dbReference type="PROSITE" id="PS51032"/>
    </source>
</evidence>
<dbReference type="EMBL" id="JAVIJP010000060">
    <property type="protein sequence ID" value="KAL3622202.1"/>
    <property type="molecule type" value="Genomic_DNA"/>
</dbReference>
<evidence type="ECO:0000256" key="1">
    <source>
        <dbReference type="ARBA" id="ARBA00004123"/>
    </source>
</evidence>
<proteinExistence type="predicted"/>
<accession>A0ABD3C002</accession>
<dbReference type="InterPro" id="IPR050913">
    <property type="entry name" value="AP2/ERF_ERF"/>
</dbReference>
<evidence type="ECO:0000256" key="5">
    <source>
        <dbReference type="ARBA" id="ARBA00023163"/>
    </source>
</evidence>
<dbReference type="Pfam" id="PF00847">
    <property type="entry name" value="AP2"/>
    <property type="match status" value="1"/>
</dbReference>
<evidence type="ECO:0000256" key="4">
    <source>
        <dbReference type="ARBA" id="ARBA00023125"/>
    </source>
</evidence>
<comment type="subcellular location">
    <subcellularLocation>
        <location evidence="1">Nucleus</location>
    </subcellularLocation>
</comment>
<dbReference type="PRINTS" id="PR00367">
    <property type="entry name" value="ETHRSPELEMNT"/>
</dbReference>